<organism evidence="2 3">
    <name type="scientific">Hyphomicrobium denitrificans (strain ATCC 51888 / DSM 1869 / NCIMB 11706 / TK 0415)</name>
    <dbReference type="NCBI Taxonomy" id="582899"/>
    <lineage>
        <taxon>Bacteria</taxon>
        <taxon>Pseudomonadati</taxon>
        <taxon>Pseudomonadota</taxon>
        <taxon>Alphaproteobacteria</taxon>
        <taxon>Hyphomicrobiales</taxon>
        <taxon>Hyphomicrobiaceae</taxon>
        <taxon>Hyphomicrobium</taxon>
    </lineage>
</organism>
<evidence type="ECO:0000259" key="1">
    <source>
        <dbReference type="Pfam" id="PF05872"/>
    </source>
</evidence>
<dbReference type="Gene3D" id="3.40.50.300">
    <property type="entry name" value="P-loop containing nucleotide triphosphate hydrolases"/>
    <property type="match status" value="2"/>
</dbReference>
<dbReference type="KEGG" id="hdn:Hden_2553"/>
<feature type="domain" description="Helicase HerA-like C-terminal" evidence="1">
    <location>
        <begin position="38"/>
        <end position="458"/>
    </location>
</feature>
<dbReference type="eggNOG" id="COG0433">
    <property type="taxonomic scope" value="Bacteria"/>
</dbReference>
<gene>
    <name evidence="2" type="ordered locus">Hden_2553</name>
</gene>
<dbReference type="HOGENOM" id="CLU_028164_1_1_5"/>
<dbReference type="Pfam" id="PF05872">
    <property type="entry name" value="HerA_C"/>
    <property type="match status" value="1"/>
</dbReference>
<evidence type="ECO:0000313" key="2">
    <source>
        <dbReference type="EMBL" id="ADJ24349.1"/>
    </source>
</evidence>
<dbReference type="InterPro" id="IPR051162">
    <property type="entry name" value="T4SS_component"/>
</dbReference>
<sequence length="478" mass="52267">MTGKSGTPGSQSAIADPRDYVQDGAVLIGVSKSGHEPAAETLELSLANRHGLVTGATGTGKTVTLQVLAEGFSAAGVPVFAADIKGDLSGIAMTGTQAPKLVARAAEIGINNYGNAAFPTVFWDIFGDAGHPVRATVQEMGPLLLSRLMELTEPQEGVLNIAFRWAADEREAGDRNMTILDLKDLRSVIDEMGKRASEIRSKYGHVATSTVGVIQRRLLVLEEQAADKFFGEPALDIMDFIKTTPDGRGVVNILAAEKLMDTPRLYSTFLLWLLTELFEKLPEVGDLDKPKLVFLFDEAHLLFNEAPKAVLEQIERVTRLIRSKGVGVYYVTQSPADVPDRVSAQLGNRIQHALRAFTPKEQKAIRAAAQTFRSNPAIDTERAIQELKVGEALVSLLHGKGEPSMVERTLIRPPMSRVGPLTPEERASLVEADKANFSKYRQTLDRESAYERLQSRNTFGGQIKEKLSKFPNIFGFKK</sequence>
<accession>D8JSQ5</accession>
<dbReference type="AlphaFoldDB" id="D8JSQ5"/>
<name>D8JSQ5_HYPDA</name>
<evidence type="ECO:0000313" key="3">
    <source>
        <dbReference type="Proteomes" id="UP000002033"/>
    </source>
</evidence>
<protein>
    <recommendedName>
        <fullName evidence="1">Helicase HerA-like C-terminal domain-containing protein</fullName>
    </recommendedName>
</protein>
<dbReference type="Proteomes" id="UP000002033">
    <property type="component" value="Chromosome"/>
</dbReference>
<dbReference type="RefSeq" id="WP_013216508.1">
    <property type="nucleotide sequence ID" value="NC_014313.1"/>
</dbReference>
<dbReference type="InterPro" id="IPR027417">
    <property type="entry name" value="P-loop_NTPase"/>
</dbReference>
<proteinExistence type="predicted"/>
<dbReference type="PANTHER" id="PTHR30121:SF6">
    <property type="entry name" value="SLR6007 PROTEIN"/>
    <property type="match status" value="1"/>
</dbReference>
<dbReference type="SUPFAM" id="SSF52540">
    <property type="entry name" value="P-loop containing nucleoside triphosphate hydrolases"/>
    <property type="match status" value="1"/>
</dbReference>
<dbReference type="InterPro" id="IPR033186">
    <property type="entry name" value="HerA_C"/>
</dbReference>
<dbReference type="STRING" id="582899.Hden_2553"/>
<dbReference type="PANTHER" id="PTHR30121">
    <property type="entry name" value="UNCHARACTERIZED PROTEIN YJGR-RELATED"/>
    <property type="match status" value="1"/>
</dbReference>
<dbReference type="OrthoDB" id="9758751at2"/>
<dbReference type="EMBL" id="CP002083">
    <property type="protein sequence ID" value="ADJ24349.1"/>
    <property type="molecule type" value="Genomic_DNA"/>
</dbReference>
<keyword evidence="3" id="KW-1185">Reference proteome</keyword>
<reference evidence="3" key="1">
    <citation type="journal article" date="2011" name="J. Bacteriol.">
        <title>Genome sequences of eight morphologically diverse alphaproteobacteria.</title>
        <authorList>
            <consortium name="US DOE Joint Genome Institute"/>
            <person name="Brown P.J."/>
            <person name="Kysela D.T."/>
            <person name="Buechlein A."/>
            <person name="Hemmerich C."/>
            <person name="Brun Y.V."/>
        </authorList>
    </citation>
    <scope>NUCLEOTIDE SEQUENCE [LARGE SCALE GENOMIC DNA]</scope>
    <source>
        <strain evidence="3">ATCC 51888 / DSM 1869 / NCIB 11706 / TK 0415</strain>
    </source>
</reference>